<evidence type="ECO:0000313" key="2">
    <source>
        <dbReference type="Proteomes" id="UP001064048"/>
    </source>
</evidence>
<evidence type="ECO:0000313" key="1">
    <source>
        <dbReference type="EMBL" id="KAI8434744.1"/>
    </source>
</evidence>
<keyword evidence="2" id="KW-1185">Reference proteome</keyword>
<dbReference type="EMBL" id="CM046105">
    <property type="protein sequence ID" value="KAI8434744.1"/>
    <property type="molecule type" value="Genomic_DNA"/>
</dbReference>
<accession>A0ACC0KE78</accession>
<reference evidence="1 2" key="1">
    <citation type="journal article" date="2022" name="Genome Biol. Evol.">
        <title>The Spruce Budworm Genome: Reconstructing the Evolutionary History of Antifreeze Proteins.</title>
        <authorList>
            <person name="Beliveau C."/>
            <person name="Gagne P."/>
            <person name="Picq S."/>
            <person name="Vernygora O."/>
            <person name="Keeling C.I."/>
            <person name="Pinkney K."/>
            <person name="Doucet D."/>
            <person name="Wen F."/>
            <person name="Johnston J.S."/>
            <person name="Maaroufi H."/>
            <person name="Boyle B."/>
            <person name="Laroche J."/>
            <person name="Dewar K."/>
            <person name="Juretic N."/>
            <person name="Blackburn G."/>
            <person name="Nisole A."/>
            <person name="Brunet B."/>
            <person name="Brandao M."/>
            <person name="Lumley L."/>
            <person name="Duan J."/>
            <person name="Quan G."/>
            <person name="Lucarotti C.J."/>
            <person name="Roe A.D."/>
            <person name="Sperling F.A.H."/>
            <person name="Levesque R.C."/>
            <person name="Cusson M."/>
        </authorList>
    </citation>
    <scope>NUCLEOTIDE SEQUENCE [LARGE SCALE GENOMIC DNA]</scope>
    <source>
        <strain evidence="1">Glfc:IPQL:Cfum</strain>
    </source>
</reference>
<comment type="caution">
    <text evidence="1">The sequence shown here is derived from an EMBL/GenBank/DDBJ whole genome shotgun (WGS) entry which is preliminary data.</text>
</comment>
<dbReference type="Proteomes" id="UP001064048">
    <property type="component" value="Chromosome 5"/>
</dbReference>
<organism evidence="1 2">
    <name type="scientific">Choristoneura fumiferana</name>
    <name type="common">Spruce budworm moth</name>
    <name type="synonym">Archips fumiferana</name>
    <dbReference type="NCBI Taxonomy" id="7141"/>
    <lineage>
        <taxon>Eukaryota</taxon>
        <taxon>Metazoa</taxon>
        <taxon>Ecdysozoa</taxon>
        <taxon>Arthropoda</taxon>
        <taxon>Hexapoda</taxon>
        <taxon>Insecta</taxon>
        <taxon>Pterygota</taxon>
        <taxon>Neoptera</taxon>
        <taxon>Endopterygota</taxon>
        <taxon>Lepidoptera</taxon>
        <taxon>Glossata</taxon>
        <taxon>Ditrysia</taxon>
        <taxon>Tortricoidea</taxon>
        <taxon>Tortricidae</taxon>
        <taxon>Tortricinae</taxon>
        <taxon>Choristoneura</taxon>
    </lineage>
</organism>
<sequence>MSAERRPLLDIGMDLCQIQKLFDTNEERYNRIKTEVSKMIMTQVGLTMFQYDRDHDTYVATGYTFHLCPQIFGDVDQSFIFQASTLKFLCRHNFNFNKFTYEGLPYLSKEEEVRVRQHLKDNQMFKNLTRMLDMDEEKLLQHYCSEVSKWLASKEEDTMYIDIDSPVLRYVVHNEIRLRFPEVLTTDSLGNSNKVLLYKDKYVDGANSAPMAILEENLMSHLLGFSQIISLLESYKKPIMGHNIFLDTVLLHNQFIGPLPKKYSTFKRNINNMFPNIYDTKYISHVMAKKLSFDEVWKSNALQDLYEFFSEAKCRKLQNGVNLIKLSTPFDVKQSYHEAGWDSFCTVDVFRLMMMKQNQAHTVSLAFKATRPKKMYFHAADRWYCFIRLGHWAACENSGNYRPVGPTEVLSALAPFRSKVNIIRGAILYMDLADEDPPRQRPELLHVRSLQERVLNVEKIASLLAGLGSIDVKPYDSRSALVAVGTQHTVDKILKQYRDSREYKISMYNVYRHSMQARMAVWGSAIITGSLLLYVLHKSVK</sequence>
<proteinExistence type="predicted"/>
<name>A0ACC0KE78_CHOFU</name>
<gene>
    <name evidence="1" type="ORF">MSG28_003265</name>
</gene>
<protein>
    <submittedName>
        <fullName evidence="1">Uncharacterized protein</fullName>
    </submittedName>
</protein>